<evidence type="ECO:0000313" key="2">
    <source>
        <dbReference type="EMBL" id="MEZ6852978.1"/>
    </source>
</evidence>
<name>A0ABV4JQE7_9BACT</name>
<comment type="caution">
    <text evidence="2">The sequence shown here is derived from an EMBL/GenBank/DDBJ whole genome shotgun (WGS) entry which is preliminary data.</text>
</comment>
<gene>
    <name evidence="2" type="ORF">AB2Z07_05420</name>
</gene>
<accession>A0ABV4JQE7</accession>
<reference evidence="2 3" key="1">
    <citation type="submission" date="2024-07" db="EMBL/GenBank/DDBJ databases">
        <title>Active virus-host system and metabolic interactions in a Lokiarchaeon culture.</title>
        <authorList>
            <person name="Ponce Toledo R.I."/>
            <person name="Rodrigues Oliveira T."/>
            <person name="Schleper C."/>
        </authorList>
    </citation>
    <scope>NUCLEOTIDE SEQUENCE [LARGE SCALE GENOMIC DNA]</scope>
    <source>
        <strain evidence="2 3">B35</strain>
    </source>
</reference>
<keyword evidence="3" id="KW-1185">Reference proteome</keyword>
<evidence type="ECO:0008006" key="4">
    <source>
        <dbReference type="Google" id="ProtNLM"/>
    </source>
</evidence>
<proteinExistence type="predicted"/>
<feature type="region of interest" description="Disordered" evidence="1">
    <location>
        <begin position="74"/>
        <end position="130"/>
    </location>
</feature>
<evidence type="ECO:0000256" key="1">
    <source>
        <dbReference type="SAM" id="MobiDB-lite"/>
    </source>
</evidence>
<evidence type="ECO:0000313" key="3">
    <source>
        <dbReference type="Proteomes" id="UP001568358"/>
    </source>
</evidence>
<dbReference type="Proteomes" id="UP001568358">
    <property type="component" value="Unassembled WGS sequence"/>
</dbReference>
<dbReference type="EMBL" id="JBFSOO010000003">
    <property type="protein sequence ID" value="MEZ6852978.1"/>
    <property type="molecule type" value="Genomic_DNA"/>
</dbReference>
<dbReference type="RefSeq" id="WP_371150145.1">
    <property type="nucleotide sequence ID" value="NZ_JBFSOO010000003.1"/>
</dbReference>
<organism evidence="2 3">
    <name type="scientific">Halodesulfovibrio aestuarii</name>
    <dbReference type="NCBI Taxonomy" id="126333"/>
    <lineage>
        <taxon>Bacteria</taxon>
        <taxon>Pseudomonadati</taxon>
        <taxon>Thermodesulfobacteriota</taxon>
        <taxon>Desulfovibrionia</taxon>
        <taxon>Desulfovibrionales</taxon>
        <taxon>Desulfovibrionaceae</taxon>
        <taxon>Halodesulfovibrio</taxon>
    </lineage>
</organism>
<sequence length="130" mass="14397">MHHSITTQQLPPIANLDEMAELVKMSKGSLAGVWKQWPHFYVGTGRNAKGARFIPADVIAYLYENGGFDVRNSLPNQEGATLQGRSVSGRSRGQNKTRVSNQKSSSSMGTDGNKKTYYENPDRHELRLCG</sequence>
<feature type="compositionally biased region" description="Polar residues" evidence="1">
    <location>
        <begin position="74"/>
        <end position="110"/>
    </location>
</feature>
<feature type="compositionally biased region" description="Basic and acidic residues" evidence="1">
    <location>
        <begin position="112"/>
        <end position="130"/>
    </location>
</feature>
<protein>
    <recommendedName>
        <fullName evidence="4">DNA-binding protein</fullName>
    </recommendedName>
</protein>